<keyword evidence="3 4" id="KW-0472">Membrane</keyword>
<evidence type="ECO:0000259" key="5">
    <source>
        <dbReference type="PROSITE" id="PS50850"/>
    </source>
</evidence>
<keyword evidence="2 4" id="KW-1133">Transmembrane helix</keyword>
<name>A0A7W8AGI2_9HYPH</name>
<evidence type="ECO:0000256" key="3">
    <source>
        <dbReference type="ARBA" id="ARBA00023136"/>
    </source>
</evidence>
<dbReference type="InterPro" id="IPR020846">
    <property type="entry name" value="MFS_dom"/>
</dbReference>
<evidence type="ECO:0000313" key="7">
    <source>
        <dbReference type="Proteomes" id="UP000531231"/>
    </source>
</evidence>
<proteinExistence type="predicted"/>
<comment type="caution">
    <text evidence="6">The sequence shown here is derived from an EMBL/GenBank/DDBJ whole genome shotgun (WGS) entry which is preliminary data.</text>
</comment>
<feature type="transmembrane region" description="Helical" evidence="4">
    <location>
        <begin position="295"/>
        <end position="317"/>
    </location>
</feature>
<feature type="transmembrane region" description="Helical" evidence="4">
    <location>
        <begin position="99"/>
        <end position="121"/>
    </location>
</feature>
<gene>
    <name evidence="6" type="ORF">HNQ68_000426</name>
</gene>
<dbReference type="InterPro" id="IPR052524">
    <property type="entry name" value="MFS_Cyanate_Porter"/>
</dbReference>
<feature type="transmembrane region" description="Helical" evidence="4">
    <location>
        <begin position="357"/>
        <end position="375"/>
    </location>
</feature>
<dbReference type="AlphaFoldDB" id="A0A7W8AGI2"/>
<feature type="transmembrane region" description="Helical" evidence="4">
    <location>
        <begin position="271"/>
        <end position="289"/>
    </location>
</feature>
<dbReference type="PROSITE" id="PS50850">
    <property type="entry name" value="MFS"/>
    <property type="match status" value="1"/>
</dbReference>
<protein>
    <submittedName>
        <fullName evidence="6">CP family cyanate transporter-like MFS transporter</fullName>
    </submittedName>
</protein>
<feature type="transmembrane region" description="Helical" evidence="4">
    <location>
        <begin position="238"/>
        <end position="259"/>
    </location>
</feature>
<feature type="transmembrane region" description="Helical" evidence="4">
    <location>
        <begin position="7"/>
        <end position="31"/>
    </location>
</feature>
<evidence type="ECO:0000256" key="4">
    <source>
        <dbReference type="SAM" id="Phobius"/>
    </source>
</evidence>
<dbReference type="SUPFAM" id="SSF103473">
    <property type="entry name" value="MFS general substrate transporter"/>
    <property type="match status" value="1"/>
</dbReference>
<dbReference type="InterPro" id="IPR011701">
    <property type="entry name" value="MFS"/>
</dbReference>
<feature type="transmembrane region" description="Helical" evidence="4">
    <location>
        <begin position="133"/>
        <end position="158"/>
    </location>
</feature>
<dbReference type="GO" id="GO:0022857">
    <property type="term" value="F:transmembrane transporter activity"/>
    <property type="evidence" value="ECO:0007669"/>
    <property type="project" value="InterPro"/>
</dbReference>
<dbReference type="PANTHER" id="PTHR23523:SF1">
    <property type="entry name" value="CYANATE TRANSPORT PROTEIN CYNX"/>
    <property type="match status" value="1"/>
</dbReference>
<dbReference type="Pfam" id="PF07690">
    <property type="entry name" value="MFS_1"/>
    <property type="match status" value="1"/>
</dbReference>
<feature type="transmembrane region" description="Helical" evidence="4">
    <location>
        <begin position="329"/>
        <end position="351"/>
    </location>
</feature>
<reference evidence="6 7" key="1">
    <citation type="submission" date="2020-08" db="EMBL/GenBank/DDBJ databases">
        <title>Genomic Encyclopedia of Type Strains, Phase IV (KMG-IV): sequencing the most valuable type-strain genomes for metagenomic binning, comparative biology and taxonomic classification.</title>
        <authorList>
            <person name="Goeker M."/>
        </authorList>
    </citation>
    <scope>NUCLEOTIDE SEQUENCE [LARGE SCALE GENOMIC DNA]</scope>
    <source>
        <strain evidence="6 7">DSM 25620</strain>
    </source>
</reference>
<feature type="transmembrane region" description="Helical" evidence="4">
    <location>
        <begin position="43"/>
        <end position="67"/>
    </location>
</feature>
<dbReference type="InterPro" id="IPR036259">
    <property type="entry name" value="MFS_trans_sf"/>
</dbReference>
<dbReference type="Gene3D" id="1.20.1250.20">
    <property type="entry name" value="MFS general substrate transporter like domains"/>
    <property type="match status" value="2"/>
</dbReference>
<feature type="transmembrane region" description="Helical" evidence="4">
    <location>
        <begin position="74"/>
        <end position="93"/>
    </location>
</feature>
<dbReference type="NCBIfam" id="NF007256">
    <property type="entry name" value="PRK09705.1"/>
    <property type="match status" value="1"/>
</dbReference>
<feature type="transmembrane region" description="Helical" evidence="4">
    <location>
        <begin position="204"/>
        <end position="226"/>
    </location>
</feature>
<evidence type="ECO:0000313" key="6">
    <source>
        <dbReference type="EMBL" id="MBB5089914.1"/>
    </source>
</evidence>
<feature type="transmembrane region" description="Helical" evidence="4">
    <location>
        <begin position="164"/>
        <end position="183"/>
    </location>
</feature>
<sequence length="400" mass="41771">MKGGRNYLFLMAVIVVALNLRPFIAAIGPLAEDISHATGLSHHGMALLTLIPMALMGCVAFAGPALLRTGEMRGILLAALTCITVGTLMRLTVTTGPALLMTAAIIGLGVAAVQALFPAIIKQRFPDRFANIMGLYSAMLLAGGALGAQLSPVIVQLAGTWQAGFGYFAILGLLATVLVWAVLPASTSVQAGKSLTKLFSRPRTWLLMIAFGLVNGGYSSVIAWLAPYYQEAGWSVTASGSLLAVMALCQAVSALIMPALAQGNSRDRRPWLWLALAMQFTGFAGFAFAPASAPFLYVALVGAGLGGCFSLLLVVALEHIPDPLQAGALSAVMQGGGFLLAALPPLIVSVLHEQTGSFAAGWKWHMVSIAIAAILTRRLDPETYSPAMLLLTDPVNASDL</sequence>
<dbReference type="EMBL" id="JACHIL010000001">
    <property type="protein sequence ID" value="MBB5089914.1"/>
    <property type="molecule type" value="Genomic_DNA"/>
</dbReference>
<accession>A0A7W8AGI2</accession>
<dbReference type="Proteomes" id="UP000531231">
    <property type="component" value="Unassembled WGS sequence"/>
</dbReference>
<dbReference type="PANTHER" id="PTHR23523">
    <property type="match status" value="1"/>
</dbReference>
<feature type="domain" description="Major facilitator superfamily (MFS) profile" evidence="5">
    <location>
        <begin position="7"/>
        <end position="384"/>
    </location>
</feature>
<evidence type="ECO:0000256" key="1">
    <source>
        <dbReference type="ARBA" id="ARBA00022692"/>
    </source>
</evidence>
<dbReference type="RefSeq" id="WP_151158539.1">
    <property type="nucleotide sequence ID" value="NZ_JACHIL010000001.1"/>
</dbReference>
<evidence type="ECO:0000256" key="2">
    <source>
        <dbReference type="ARBA" id="ARBA00022989"/>
    </source>
</evidence>
<keyword evidence="1 4" id="KW-0812">Transmembrane</keyword>
<organism evidence="6 7">
    <name type="scientific">Pseudochrobactrum saccharolyticum</name>
    <dbReference type="NCBI Taxonomy" id="354352"/>
    <lineage>
        <taxon>Bacteria</taxon>
        <taxon>Pseudomonadati</taxon>
        <taxon>Pseudomonadota</taxon>
        <taxon>Alphaproteobacteria</taxon>
        <taxon>Hyphomicrobiales</taxon>
        <taxon>Brucellaceae</taxon>
        <taxon>Pseudochrobactrum</taxon>
    </lineage>
</organism>
<keyword evidence="7" id="KW-1185">Reference proteome</keyword>